<dbReference type="GO" id="GO:0003999">
    <property type="term" value="F:adenine phosphoribosyltransferase activity"/>
    <property type="evidence" value="ECO:0007669"/>
    <property type="project" value="UniProtKB-EC"/>
</dbReference>
<sequence length="196" mass="21207">MADIALVLSKIKLYRNFPVPNQPFGDIFPIFRNPVATEAVISHLVTHILSTHSIPDLCAIVALEARGFFFGLLIASRLGLPCVPVRKKGTLPGEVVSVSYEKDYGKDAFEMKSDAFEGVETKGKRVILVDGLLGMGGTIMAAKQLVEKLGVEVAEAVFIFDVAIPGYTEAVNMRLGGLKRYAMVTLTATNLPEPVN</sequence>
<dbReference type="GO" id="GO:0002055">
    <property type="term" value="F:adenine binding"/>
    <property type="evidence" value="ECO:0007669"/>
    <property type="project" value="TreeGrafter"/>
</dbReference>
<protein>
    <recommendedName>
        <fullName evidence="7">adenine phosphoribosyltransferase</fullName>
        <ecNumber evidence="7">2.4.2.7</ecNumber>
    </recommendedName>
</protein>
<dbReference type="GO" id="GO:0006168">
    <property type="term" value="P:adenine salvage"/>
    <property type="evidence" value="ECO:0007669"/>
    <property type="project" value="TreeGrafter"/>
</dbReference>
<evidence type="ECO:0000313" key="13">
    <source>
        <dbReference type="EMBL" id="TVY82309.1"/>
    </source>
</evidence>
<evidence type="ECO:0000256" key="10">
    <source>
        <dbReference type="ARBA" id="ARBA00022679"/>
    </source>
</evidence>
<dbReference type="InterPro" id="IPR000836">
    <property type="entry name" value="PRTase_dom"/>
</dbReference>
<dbReference type="Pfam" id="PF00156">
    <property type="entry name" value="Pribosyltran"/>
    <property type="match status" value="1"/>
</dbReference>
<evidence type="ECO:0000256" key="7">
    <source>
        <dbReference type="ARBA" id="ARBA00011893"/>
    </source>
</evidence>
<dbReference type="EC" id="2.4.2.7" evidence="7"/>
<dbReference type="AlphaFoldDB" id="A0A8T9C967"/>
<evidence type="ECO:0000256" key="1">
    <source>
        <dbReference type="ARBA" id="ARBA00000868"/>
    </source>
</evidence>
<dbReference type="NCBIfam" id="NF002636">
    <property type="entry name" value="PRK02304.1-5"/>
    <property type="match status" value="1"/>
</dbReference>
<comment type="pathway">
    <text evidence="4">Purine metabolism; AMP biosynthesis via salvage pathway; AMP from adenine: step 1/1.</text>
</comment>
<keyword evidence="8" id="KW-0963">Cytoplasm</keyword>
<feature type="domain" description="Phosphoribosyltransferase" evidence="12">
    <location>
        <begin position="59"/>
        <end position="161"/>
    </location>
</feature>
<comment type="subcellular location">
    <subcellularLocation>
        <location evidence="3">Cytoplasm</location>
    </subcellularLocation>
</comment>
<gene>
    <name evidence="13" type="primary">APRT</name>
    <name evidence="13" type="ORF">LSUE1_G003184</name>
</gene>
<dbReference type="FunFam" id="3.40.50.2020:FF:000004">
    <property type="entry name" value="Adenine phosphoribosyltransferase"/>
    <property type="match status" value="1"/>
</dbReference>
<evidence type="ECO:0000256" key="3">
    <source>
        <dbReference type="ARBA" id="ARBA00004496"/>
    </source>
</evidence>
<dbReference type="Gene3D" id="3.40.50.2020">
    <property type="match status" value="1"/>
</dbReference>
<dbReference type="GO" id="GO:0044209">
    <property type="term" value="P:AMP salvage"/>
    <property type="evidence" value="ECO:0007669"/>
    <property type="project" value="TreeGrafter"/>
</dbReference>
<dbReference type="GO" id="GO:0005737">
    <property type="term" value="C:cytoplasm"/>
    <property type="evidence" value="ECO:0007669"/>
    <property type="project" value="UniProtKB-SubCell"/>
</dbReference>
<evidence type="ECO:0000256" key="4">
    <source>
        <dbReference type="ARBA" id="ARBA00004659"/>
    </source>
</evidence>
<dbReference type="PANTHER" id="PTHR32315">
    <property type="entry name" value="ADENINE PHOSPHORIBOSYLTRANSFERASE"/>
    <property type="match status" value="1"/>
</dbReference>
<dbReference type="Proteomes" id="UP000469558">
    <property type="component" value="Unassembled WGS sequence"/>
</dbReference>
<proteinExistence type="inferred from homology"/>
<comment type="catalytic activity">
    <reaction evidence="1">
        <text>AMP + diphosphate = 5-phospho-alpha-D-ribose 1-diphosphate + adenine</text>
        <dbReference type="Rhea" id="RHEA:16609"/>
        <dbReference type="ChEBI" id="CHEBI:16708"/>
        <dbReference type="ChEBI" id="CHEBI:33019"/>
        <dbReference type="ChEBI" id="CHEBI:58017"/>
        <dbReference type="ChEBI" id="CHEBI:456215"/>
        <dbReference type="EC" id="2.4.2.7"/>
    </reaction>
</comment>
<dbReference type="InterPro" id="IPR050054">
    <property type="entry name" value="UPRTase/APRTase"/>
</dbReference>
<evidence type="ECO:0000256" key="2">
    <source>
        <dbReference type="ARBA" id="ARBA00003968"/>
    </source>
</evidence>
<evidence type="ECO:0000256" key="8">
    <source>
        <dbReference type="ARBA" id="ARBA00022490"/>
    </source>
</evidence>
<keyword evidence="9 13" id="KW-0328">Glycosyltransferase</keyword>
<dbReference type="EMBL" id="QGMK01000338">
    <property type="protein sequence ID" value="TVY82309.1"/>
    <property type="molecule type" value="Genomic_DNA"/>
</dbReference>
<organism evidence="13 14">
    <name type="scientific">Lachnellula suecica</name>
    <dbReference type="NCBI Taxonomy" id="602035"/>
    <lineage>
        <taxon>Eukaryota</taxon>
        <taxon>Fungi</taxon>
        <taxon>Dikarya</taxon>
        <taxon>Ascomycota</taxon>
        <taxon>Pezizomycotina</taxon>
        <taxon>Leotiomycetes</taxon>
        <taxon>Helotiales</taxon>
        <taxon>Lachnaceae</taxon>
        <taxon>Lachnellula</taxon>
    </lineage>
</organism>
<name>A0A8T9C967_9HELO</name>
<evidence type="ECO:0000256" key="11">
    <source>
        <dbReference type="ARBA" id="ARBA00022726"/>
    </source>
</evidence>
<keyword evidence="14" id="KW-1185">Reference proteome</keyword>
<dbReference type="GO" id="GO:0016208">
    <property type="term" value="F:AMP binding"/>
    <property type="evidence" value="ECO:0007669"/>
    <property type="project" value="TreeGrafter"/>
</dbReference>
<evidence type="ECO:0000256" key="6">
    <source>
        <dbReference type="ARBA" id="ARBA00011738"/>
    </source>
</evidence>
<evidence type="ECO:0000256" key="5">
    <source>
        <dbReference type="ARBA" id="ARBA00008391"/>
    </source>
</evidence>
<accession>A0A8T9C967</accession>
<keyword evidence="11" id="KW-0660">Purine salvage</keyword>
<comment type="function">
    <text evidence="2">Catalyzes a salvage reaction resulting in the formation of AMP, that is energically less costly than de novo synthesis.</text>
</comment>
<dbReference type="SUPFAM" id="SSF53271">
    <property type="entry name" value="PRTase-like"/>
    <property type="match status" value="1"/>
</dbReference>
<evidence type="ECO:0000256" key="9">
    <source>
        <dbReference type="ARBA" id="ARBA00022676"/>
    </source>
</evidence>
<evidence type="ECO:0000313" key="14">
    <source>
        <dbReference type="Proteomes" id="UP000469558"/>
    </source>
</evidence>
<comment type="subunit">
    <text evidence="6">Homodimer.</text>
</comment>
<dbReference type="InterPro" id="IPR029057">
    <property type="entry name" value="PRTase-like"/>
</dbReference>
<comment type="similarity">
    <text evidence="5">Belongs to the purine/pyrimidine phosphoribosyltransferase family.</text>
</comment>
<dbReference type="CDD" id="cd06223">
    <property type="entry name" value="PRTases_typeI"/>
    <property type="match status" value="1"/>
</dbReference>
<keyword evidence="10" id="KW-0808">Transferase</keyword>
<dbReference type="PANTHER" id="PTHR32315:SF3">
    <property type="entry name" value="ADENINE PHOSPHORIBOSYLTRANSFERASE"/>
    <property type="match status" value="1"/>
</dbReference>
<dbReference type="GO" id="GO:0006166">
    <property type="term" value="P:purine ribonucleoside salvage"/>
    <property type="evidence" value="ECO:0007669"/>
    <property type="project" value="UniProtKB-KW"/>
</dbReference>
<reference evidence="13 14" key="1">
    <citation type="submission" date="2018-05" db="EMBL/GenBank/DDBJ databases">
        <title>Genome sequencing and assembly of the regulated plant pathogen Lachnellula willkommii and related sister species for the development of diagnostic species identification markers.</title>
        <authorList>
            <person name="Giroux E."/>
            <person name="Bilodeau G."/>
        </authorList>
    </citation>
    <scope>NUCLEOTIDE SEQUENCE [LARGE SCALE GENOMIC DNA]</scope>
    <source>
        <strain evidence="13 14">CBS 268.59</strain>
    </source>
</reference>
<dbReference type="OrthoDB" id="363185at2759"/>
<evidence type="ECO:0000259" key="12">
    <source>
        <dbReference type="Pfam" id="PF00156"/>
    </source>
</evidence>
<comment type="caution">
    <text evidence="13">The sequence shown here is derived from an EMBL/GenBank/DDBJ whole genome shotgun (WGS) entry which is preliminary data.</text>
</comment>